<evidence type="ECO:0000256" key="4">
    <source>
        <dbReference type="ARBA" id="ARBA00022692"/>
    </source>
</evidence>
<evidence type="ECO:0000313" key="12">
    <source>
        <dbReference type="EMBL" id="CAB4008167.1"/>
    </source>
</evidence>
<dbReference type="GO" id="GO:0015280">
    <property type="term" value="F:ligand-gated sodium channel activity"/>
    <property type="evidence" value="ECO:0007669"/>
    <property type="project" value="TreeGrafter"/>
</dbReference>
<evidence type="ECO:0000256" key="2">
    <source>
        <dbReference type="ARBA" id="ARBA00022448"/>
    </source>
</evidence>
<evidence type="ECO:0000256" key="7">
    <source>
        <dbReference type="ARBA" id="ARBA00023065"/>
    </source>
</evidence>
<dbReference type="Gene3D" id="2.60.470.10">
    <property type="entry name" value="Acid-sensing ion channels like domains"/>
    <property type="match status" value="1"/>
</dbReference>
<feature type="non-terminal residue" evidence="12">
    <location>
        <position position="1"/>
    </location>
</feature>
<dbReference type="OrthoDB" id="6021021at2759"/>
<keyword evidence="13" id="KW-1185">Reference proteome</keyword>
<evidence type="ECO:0000256" key="10">
    <source>
        <dbReference type="ARBA" id="ARBA00023303"/>
    </source>
</evidence>
<keyword evidence="3 11" id="KW-0894">Sodium channel</keyword>
<comment type="caution">
    <text evidence="12">The sequence shown here is derived from an EMBL/GenBank/DDBJ whole genome shotgun (WGS) entry which is preliminary data.</text>
</comment>
<comment type="similarity">
    <text evidence="11">Belongs to the amiloride-sensitive sodium channel (TC 1.A.6) family.</text>
</comment>
<keyword evidence="9 11" id="KW-0739">Sodium transport</keyword>
<sequence>MTIRKVDGPGKHFGLHLRMSVEQNEYIGHISFSAGLRIRIHDPDEPPLVSSLGFAVMPGSHVYASITRRRTISLKSPYKTMCKDQKLVPGIKSYTIAACHDHCKKKFIVEQCKCQAFYMR</sequence>
<reference evidence="12" key="1">
    <citation type="submission" date="2020-04" db="EMBL/GenBank/DDBJ databases">
        <authorList>
            <person name="Alioto T."/>
            <person name="Alioto T."/>
            <person name="Gomez Garrido J."/>
        </authorList>
    </citation>
    <scope>NUCLEOTIDE SEQUENCE</scope>
    <source>
        <strain evidence="12">A484AB</strain>
    </source>
</reference>
<keyword evidence="8" id="KW-0472">Membrane</keyword>
<name>A0A6S7HUG1_PARCT</name>
<keyword evidence="4 11" id="KW-0812">Transmembrane</keyword>
<evidence type="ECO:0000256" key="6">
    <source>
        <dbReference type="ARBA" id="ARBA00023053"/>
    </source>
</evidence>
<dbReference type="Proteomes" id="UP001152795">
    <property type="component" value="Unassembled WGS sequence"/>
</dbReference>
<keyword evidence="2 11" id="KW-0813">Transport</keyword>
<gene>
    <name evidence="12" type="ORF">PACLA_8A088333</name>
</gene>
<dbReference type="EMBL" id="CACRXK020006041">
    <property type="protein sequence ID" value="CAB4008167.1"/>
    <property type="molecule type" value="Genomic_DNA"/>
</dbReference>
<evidence type="ECO:0000256" key="5">
    <source>
        <dbReference type="ARBA" id="ARBA00022989"/>
    </source>
</evidence>
<keyword evidence="6" id="KW-0915">Sodium</keyword>
<proteinExistence type="inferred from homology"/>
<evidence type="ECO:0000313" key="13">
    <source>
        <dbReference type="Proteomes" id="UP001152795"/>
    </source>
</evidence>
<dbReference type="AlphaFoldDB" id="A0A6S7HUG1"/>
<keyword evidence="5" id="KW-1133">Transmembrane helix</keyword>
<keyword evidence="10 11" id="KW-0407">Ion channel</keyword>
<organism evidence="12 13">
    <name type="scientific">Paramuricea clavata</name>
    <name type="common">Red gorgonian</name>
    <name type="synonym">Violescent sea-whip</name>
    <dbReference type="NCBI Taxonomy" id="317549"/>
    <lineage>
        <taxon>Eukaryota</taxon>
        <taxon>Metazoa</taxon>
        <taxon>Cnidaria</taxon>
        <taxon>Anthozoa</taxon>
        <taxon>Octocorallia</taxon>
        <taxon>Malacalcyonacea</taxon>
        <taxon>Plexauridae</taxon>
        <taxon>Paramuricea</taxon>
    </lineage>
</organism>
<protein>
    <submittedName>
        <fullName evidence="12">Acid-sensing ion channel 2-like</fullName>
    </submittedName>
</protein>
<evidence type="ECO:0000256" key="9">
    <source>
        <dbReference type="ARBA" id="ARBA00023201"/>
    </source>
</evidence>
<evidence type="ECO:0000256" key="3">
    <source>
        <dbReference type="ARBA" id="ARBA00022461"/>
    </source>
</evidence>
<comment type="subcellular location">
    <subcellularLocation>
        <location evidence="1">Membrane</location>
        <topology evidence="1">Multi-pass membrane protein</topology>
    </subcellularLocation>
</comment>
<accession>A0A6S7HUG1</accession>
<dbReference type="Pfam" id="PF00858">
    <property type="entry name" value="ASC"/>
    <property type="match status" value="1"/>
</dbReference>
<dbReference type="PANTHER" id="PTHR11690">
    <property type="entry name" value="AMILORIDE-SENSITIVE SODIUM CHANNEL-RELATED"/>
    <property type="match status" value="1"/>
</dbReference>
<evidence type="ECO:0000256" key="11">
    <source>
        <dbReference type="RuleBase" id="RU000679"/>
    </source>
</evidence>
<evidence type="ECO:0000256" key="1">
    <source>
        <dbReference type="ARBA" id="ARBA00004141"/>
    </source>
</evidence>
<dbReference type="InterPro" id="IPR001873">
    <property type="entry name" value="ENaC"/>
</dbReference>
<dbReference type="GO" id="GO:0005886">
    <property type="term" value="C:plasma membrane"/>
    <property type="evidence" value="ECO:0007669"/>
    <property type="project" value="TreeGrafter"/>
</dbReference>
<evidence type="ECO:0000256" key="8">
    <source>
        <dbReference type="ARBA" id="ARBA00023136"/>
    </source>
</evidence>
<keyword evidence="7 11" id="KW-0406">Ion transport</keyword>
<dbReference type="PRINTS" id="PR01078">
    <property type="entry name" value="AMINACHANNEL"/>
</dbReference>